<evidence type="ECO:0000256" key="2">
    <source>
        <dbReference type="SAM" id="MobiDB-lite"/>
    </source>
</evidence>
<organism evidence="4 5">
    <name type="scientific">Clavibacter tessellarius</name>
    <dbReference type="NCBI Taxonomy" id="31965"/>
    <lineage>
        <taxon>Bacteria</taxon>
        <taxon>Bacillati</taxon>
        <taxon>Actinomycetota</taxon>
        <taxon>Actinomycetes</taxon>
        <taxon>Micrococcales</taxon>
        <taxon>Microbacteriaceae</taxon>
        <taxon>Clavibacter</taxon>
    </lineage>
</organism>
<dbReference type="EMBL" id="MZMQ01000001">
    <property type="protein sequence ID" value="OQJ64154.1"/>
    <property type="molecule type" value="Genomic_DNA"/>
</dbReference>
<feature type="compositionally biased region" description="Low complexity" evidence="2">
    <location>
        <begin position="23"/>
        <end position="37"/>
    </location>
</feature>
<name>A0A225CRZ4_9MICO</name>
<dbReference type="Gene3D" id="3.90.550.10">
    <property type="entry name" value="Spore Coat Polysaccharide Biosynthesis Protein SpsA, Chain A"/>
    <property type="match status" value="1"/>
</dbReference>
<proteinExistence type="predicted"/>
<dbReference type="InterPro" id="IPR025877">
    <property type="entry name" value="MobA-like_NTP_Trfase"/>
</dbReference>
<dbReference type="PANTHER" id="PTHR19136">
    <property type="entry name" value="MOLYBDENUM COFACTOR GUANYLYLTRANSFERASE"/>
    <property type="match status" value="1"/>
</dbReference>
<accession>A0A225CRZ4</accession>
<dbReference type="Proteomes" id="UP000215316">
    <property type="component" value="Unassembled WGS sequence"/>
</dbReference>
<feature type="domain" description="MobA-like NTP transferase" evidence="3">
    <location>
        <begin position="60"/>
        <end position="227"/>
    </location>
</feature>
<feature type="region of interest" description="Disordered" evidence="2">
    <location>
        <begin position="1"/>
        <end position="43"/>
    </location>
</feature>
<dbReference type="Pfam" id="PF12804">
    <property type="entry name" value="NTP_transf_3"/>
    <property type="match status" value="1"/>
</dbReference>
<gene>
    <name evidence="4" type="ORF">B5P24_14670</name>
</gene>
<comment type="caution">
    <text evidence="4">The sequence shown here is derived from an EMBL/GenBank/DDBJ whole genome shotgun (WGS) entry which is preliminary data.</text>
</comment>
<keyword evidence="5" id="KW-1185">Reference proteome</keyword>
<dbReference type="SUPFAM" id="SSF53448">
    <property type="entry name" value="Nucleotide-diphospho-sugar transferases"/>
    <property type="match status" value="1"/>
</dbReference>
<evidence type="ECO:0000256" key="1">
    <source>
        <dbReference type="ARBA" id="ARBA00022679"/>
    </source>
</evidence>
<keyword evidence="1" id="KW-0808">Transferase</keyword>
<dbReference type="GO" id="GO:0016779">
    <property type="term" value="F:nucleotidyltransferase activity"/>
    <property type="evidence" value="ECO:0007669"/>
    <property type="project" value="TreeGrafter"/>
</dbReference>
<protein>
    <recommendedName>
        <fullName evidence="3">MobA-like NTP transferase domain-containing protein</fullName>
    </recommendedName>
</protein>
<dbReference type="InterPro" id="IPR029044">
    <property type="entry name" value="Nucleotide-diphossugar_trans"/>
</dbReference>
<evidence type="ECO:0000259" key="3">
    <source>
        <dbReference type="Pfam" id="PF12804"/>
    </source>
</evidence>
<evidence type="ECO:0000313" key="4">
    <source>
        <dbReference type="EMBL" id="OQJ64154.1"/>
    </source>
</evidence>
<dbReference type="AlphaFoldDB" id="A0A225CRZ4"/>
<sequence length="281" mass="27973">MPWRGRRNAPGRPAATRRKRPARIVGRTTRDAGATGRRAGGSVGAGAADARAAAGPDVAAVILAGGRARRLGGIDKTALARDGVTLLGGALLAASGCASTVVVGAGTRPGGVPSAHRDVLAPAVLVDERPAHGGPAAALGAGVRALDLGAATEPGGTGPAWILVLAADLAHAPDAVRALLPLRHGAAAARHDAVVARDPDGRAQPLLALYRAAPLIDALDAVDRAGGLPGASLRAVLQALGPATVAHADLDARLCADVDSPADARRHGLRLLDDRIPAHGR</sequence>
<reference evidence="4" key="1">
    <citation type="submission" date="2017-08" db="EMBL/GenBank/DDBJ databases">
        <title>Genomes of multiple Clavibacter strains from different subspecies.</title>
        <authorList>
            <person name="Yuan X.-K."/>
            <person name="Li X.-S."/>
            <person name="Nie J."/>
            <person name="De Boer S.H."/>
        </authorList>
    </citation>
    <scope>NUCLEOTIDE SEQUENCE [LARGE SCALE GENOMIC DNA]</scope>
    <source>
        <strain evidence="4">ATCC 33566</strain>
    </source>
</reference>
<feature type="compositionally biased region" description="Basic residues" evidence="2">
    <location>
        <begin position="1"/>
        <end position="22"/>
    </location>
</feature>
<evidence type="ECO:0000313" key="5">
    <source>
        <dbReference type="Proteomes" id="UP000215316"/>
    </source>
</evidence>
<dbReference type="OrthoDB" id="4408226at2"/>
<dbReference type="PANTHER" id="PTHR19136:SF81">
    <property type="entry name" value="MOLYBDENUM COFACTOR GUANYLYLTRANSFERASE"/>
    <property type="match status" value="1"/>
</dbReference>